<dbReference type="AlphaFoldDB" id="A0A9P5R327"/>
<evidence type="ECO:0000256" key="1">
    <source>
        <dbReference type="SAM" id="MobiDB-lite"/>
    </source>
</evidence>
<feature type="compositionally biased region" description="Basic and acidic residues" evidence="1">
    <location>
        <begin position="24"/>
        <end position="88"/>
    </location>
</feature>
<evidence type="ECO:0000313" key="3">
    <source>
        <dbReference type="Proteomes" id="UP000748756"/>
    </source>
</evidence>
<evidence type="ECO:0000313" key="2">
    <source>
        <dbReference type="EMBL" id="KAF9120725.1"/>
    </source>
</evidence>
<organism evidence="2 3">
    <name type="scientific">Linnemannia schmuckeri</name>
    <dbReference type="NCBI Taxonomy" id="64567"/>
    <lineage>
        <taxon>Eukaryota</taxon>
        <taxon>Fungi</taxon>
        <taxon>Fungi incertae sedis</taxon>
        <taxon>Mucoromycota</taxon>
        <taxon>Mortierellomycotina</taxon>
        <taxon>Mortierellomycetes</taxon>
        <taxon>Mortierellales</taxon>
        <taxon>Mortierellaceae</taxon>
        <taxon>Linnemannia</taxon>
    </lineage>
</organism>
<sequence>MLGFLNTVRISASHDASRITAADLARKTYKKYEPPKDKTKKPDKSNQDKAGTNDKPKDQQSSKSYSKDKSEYKSDNGKSGYKSDDGKASGKHRYKSGGGS</sequence>
<name>A0A9P5R327_9FUNG</name>
<accession>A0A9P5R327</accession>
<keyword evidence="3" id="KW-1185">Reference proteome</keyword>
<dbReference type="EMBL" id="JAAAUQ010002803">
    <property type="protein sequence ID" value="KAF9120725.1"/>
    <property type="molecule type" value="Genomic_DNA"/>
</dbReference>
<dbReference type="Proteomes" id="UP000748756">
    <property type="component" value="Unassembled WGS sequence"/>
</dbReference>
<reference evidence="2" key="1">
    <citation type="journal article" date="2020" name="Fungal Divers.">
        <title>Resolving the Mortierellaceae phylogeny through synthesis of multi-gene phylogenetics and phylogenomics.</title>
        <authorList>
            <person name="Vandepol N."/>
            <person name="Liber J."/>
            <person name="Desiro A."/>
            <person name="Na H."/>
            <person name="Kennedy M."/>
            <person name="Barry K."/>
            <person name="Grigoriev I.V."/>
            <person name="Miller A.N."/>
            <person name="O'Donnell K."/>
            <person name="Stajich J.E."/>
            <person name="Bonito G."/>
        </authorList>
    </citation>
    <scope>NUCLEOTIDE SEQUENCE</scope>
    <source>
        <strain evidence="2">NRRL 6426</strain>
    </source>
</reference>
<feature type="compositionally biased region" description="Basic residues" evidence="1">
    <location>
        <begin position="89"/>
        <end position="100"/>
    </location>
</feature>
<proteinExistence type="predicted"/>
<comment type="caution">
    <text evidence="2">The sequence shown here is derived from an EMBL/GenBank/DDBJ whole genome shotgun (WGS) entry which is preliminary data.</text>
</comment>
<protein>
    <submittedName>
        <fullName evidence="2">Uncharacterized protein</fullName>
    </submittedName>
</protein>
<feature type="region of interest" description="Disordered" evidence="1">
    <location>
        <begin position="1"/>
        <end position="100"/>
    </location>
</feature>
<gene>
    <name evidence="2" type="ORF">BG015_006012</name>
</gene>